<accession>A0ABR9QP24</accession>
<evidence type="ECO:0000313" key="3">
    <source>
        <dbReference type="Proteomes" id="UP001516662"/>
    </source>
</evidence>
<name>A0ABR9QP24_9BACI</name>
<feature type="signal peptide" evidence="1">
    <location>
        <begin position="1"/>
        <end position="17"/>
    </location>
</feature>
<dbReference type="SUPFAM" id="SSF56281">
    <property type="entry name" value="Metallo-hydrolase/oxidoreductase"/>
    <property type="match status" value="1"/>
</dbReference>
<feature type="chain" id="PRO_5046542033" evidence="1">
    <location>
        <begin position="18"/>
        <end position="282"/>
    </location>
</feature>
<organism evidence="2 3">
    <name type="scientific">Litchfieldia luteola</name>
    <dbReference type="NCBI Taxonomy" id="682179"/>
    <lineage>
        <taxon>Bacteria</taxon>
        <taxon>Bacillati</taxon>
        <taxon>Bacillota</taxon>
        <taxon>Bacilli</taxon>
        <taxon>Bacillales</taxon>
        <taxon>Bacillaceae</taxon>
        <taxon>Litchfieldia</taxon>
    </lineage>
</organism>
<dbReference type="PANTHER" id="PTHR30619:SF1">
    <property type="entry name" value="RECOMBINATION PROTEIN 2"/>
    <property type="match status" value="1"/>
</dbReference>
<gene>
    <name evidence="2" type="ORF">IMZ08_19630</name>
</gene>
<dbReference type="Gene3D" id="3.60.15.10">
    <property type="entry name" value="Ribonuclease Z/Hydroxyacylglutathione hydrolase-like"/>
    <property type="match status" value="1"/>
</dbReference>
<keyword evidence="1" id="KW-0732">Signal</keyword>
<dbReference type="InterPro" id="IPR036866">
    <property type="entry name" value="RibonucZ/Hydroxyglut_hydro"/>
</dbReference>
<protein>
    <submittedName>
        <fullName evidence="2">Uncharacterized protein</fullName>
    </submittedName>
</protein>
<sequence>MRILVLLVLFQSLFLSAFSGSEIPTEIEKVDLKLSNKELAITFLNLSSGEATLIQHGNGENVLINAGGPETQDELERLLKMYNVSLVKSIIITKEDQQYQSNLEWLTKRYPTSKVVIGEQFAIPAFLSKERIIKLKKDDSHPIVPLLKAKVVHEGLSSDGLQSYDLFFELGRHYLLYMSTGNINAEMSLLTNEELSKVNIIKIPNFAQNDGSSQEFIEHIDPQVAIIFTKKNLNPSPDVMERLKETWIDTYMTKQFGNITIKANQNEYEVITISIESSQEVK</sequence>
<reference evidence="2 3" key="1">
    <citation type="submission" date="2020-10" db="EMBL/GenBank/DDBJ databases">
        <title>Bacillus sp. HD4P25, an endophyte from a halophyte.</title>
        <authorList>
            <person name="Sun J.-Q."/>
        </authorList>
    </citation>
    <scope>NUCLEOTIDE SEQUENCE [LARGE SCALE GENOMIC DNA]</scope>
    <source>
        <strain evidence="2 3">YIM 93174</strain>
    </source>
</reference>
<dbReference type="Proteomes" id="UP001516662">
    <property type="component" value="Unassembled WGS sequence"/>
</dbReference>
<dbReference type="EMBL" id="JADCLJ010000024">
    <property type="protein sequence ID" value="MBE4910252.1"/>
    <property type="molecule type" value="Genomic_DNA"/>
</dbReference>
<keyword evidence="3" id="KW-1185">Reference proteome</keyword>
<dbReference type="InterPro" id="IPR052159">
    <property type="entry name" value="Competence_DNA_uptake"/>
</dbReference>
<evidence type="ECO:0000313" key="2">
    <source>
        <dbReference type="EMBL" id="MBE4910252.1"/>
    </source>
</evidence>
<proteinExistence type="predicted"/>
<evidence type="ECO:0000256" key="1">
    <source>
        <dbReference type="SAM" id="SignalP"/>
    </source>
</evidence>
<comment type="caution">
    <text evidence="2">The sequence shown here is derived from an EMBL/GenBank/DDBJ whole genome shotgun (WGS) entry which is preliminary data.</text>
</comment>
<dbReference type="PANTHER" id="PTHR30619">
    <property type="entry name" value="DNA INTERNALIZATION/COMPETENCE PROTEIN COMEC/REC2"/>
    <property type="match status" value="1"/>
</dbReference>
<dbReference type="RefSeq" id="WP_193539506.1">
    <property type="nucleotide sequence ID" value="NZ_JADCLJ010000024.1"/>
</dbReference>